<evidence type="ECO:0000256" key="5">
    <source>
        <dbReference type="ARBA" id="ARBA00022475"/>
    </source>
</evidence>
<proteinExistence type="inferred from homology"/>
<keyword evidence="6" id="KW-0812">Transmembrane</keyword>
<evidence type="ECO:0000256" key="4">
    <source>
        <dbReference type="ARBA" id="ARBA00021581"/>
    </source>
</evidence>
<evidence type="ECO:0000256" key="9">
    <source>
        <dbReference type="ARBA" id="ARBA00023136"/>
    </source>
</evidence>
<evidence type="ECO:0000256" key="7">
    <source>
        <dbReference type="ARBA" id="ARBA00022801"/>
    </source>
</evidence>
<name>A0A379UVB0_SALET</name>
<dbReference type="GO" id="GO:0005886">
    <property type="term" value="C:plasma membrane"/>
    <property type="evidence" value="ECO:0007669"/>
    <property type="project" value="UniProtKB-SubCell"/>
</dbReference>
<accession>A0A379UVB0</accession>
<evidence type="ECO:0000256" key="10">
    <source>
        <dbReference type="ARBA" id="ARBA00023251"/>
    </source>
</evidence>
<protein>
    <recommendedName>
        <fullName evidence="4">Undecaprenyl-diphosphatase</fullName>
        <ecNumber evidence="3">3.6.1.27</ecNumber>
    </recommendedName>
    <alternativeName>
        <fullName evidence="12">Bacitracin resistance protein</fullName>
    </alternativeName>
    <alternativeName>
        <fullName evidence="11">Undecaprenyl pyrophosphate phosphatase</fullName>
    </alternativeName>
</protein>
<dbReference type="Proteomes" id="UP000255534">
    <property type="component" value="Unassembled WGS sequence"/>
</dbReference>
<evidence type="ECO:0000313" key="14">
    <source>
        <dbReference type="EMBL" id="SUG72200.1"/>
    </source>
</evidence>
<keyword evidence="8" id="KW-1133">Transmembrane helix</keyword>
<evidence type="ECO:0000256" key="2">
    <source>
        <dbReference type="ARBA" id="ARBA00010621"/>
    </source>
</evidence>
<comment type="subcellular location">
    <subcellularLocation>
        <location evidence="1">Cell membrane</location>
        <topology evidence="1">Multi-pass membrane protein</topology>
    </subcellularLocation>
</comment>
<organism evidence="14 15">
    <name type="scientific">Salmonella enterica I</name>
    <dbReference type="NCBI Taxonomy" id="59201"/>
    <lineage>
        <taxon>Bacteria</taxon>
        <taxon>Pseudomonadati</taxon>
        <taxon>Pseudomonadota</taxon>
        <taxon>Gammaproteobacteria</taxon>
        <taxon>Enterobacterales</taxon>
        <taxon>Enterobacteriaceae</taxon>
        <taxon>Salmonella</taxon>
    </lineage>
</organism>
<comment type="catalytic activity">
    <reaction evidence="13">
        <text>di-trans,octa-cis-undecaprenyl diphosphate + H2O = di-trans,octa-cis-undecaprenyl phosphate + phosphate + H(+)</text>
        <dbReference type="Rhea" id="RHEA:28094"/>
        <dbReference type="ChEBI" id="CHEBI:15377"/>
        <dbReference type="ChEBI" id="CHEBI:15378"/>
        <dbReference type="ChEBI" id="CHEBI:43474"/>
        <dbReference type="ChEBI" id="CHEBI:58405"/>
        <dbReference type="ChEBI" id="CHEBI:60392"/>
        <dbReference type="EC" id="3.6.1.27"/>
    </reaction>
</comment>
<dbReference type="GO" id="GO:0046677">
    <property type="term" value="P:response to antibiotic"/>
    <property type="evidence" value="ECO:0007669"/>
    <property type="project" value="UniProtKB-KW"/>
</dbReference>
<evidence type="ECO:0000256" key="3">
    <source>
        <dbReference type="ARBA" id="ARBA00012374"/>
    </source>
</evidence>
<comment type="similarity">
    <text evidence="2">Belongs to the UppP family.</text>
</comment>
<evidence type="ECO:0000256" key="11">
    <source>
        <dbReference type="ARBA" id="ARBA00032707"/>
    </source>
</evidence>
<dbReference type="AlphaFoldDB" id="A0A379UVB0"/>
<dbReference type="PANTHER" id="PTHR30622:SF3">
    <property type="entry name" value="UNDECAPRENYL-DIPHOSPHATASE"/>
    <property type="match status" value="1"/>
</dbReference>
<keyword evidence="10" id="KW-0046">Antibiotic resistance</keyword>
<dbReference type="GO" id="GO:0050380">
    <property type="term" value="F:undecaprenyl-diphosphatase activity"/>
    <property type="evidence" value="ECO:0007669"/>
    <property type="project" value="UniProtKB-EC"/>
</dbReference>
<dbReference type="EMBL" id="UGXK01000001">
    <property type="protein sequence ID" value="SUG72200.1"/>
    <property type="molecule type" value="Genomic_DNA"/>
</dbReference>
<keyword evidence="5" id="KW-1003">Cell membrane</keyword>
<reference evidence="14 15" key="1">
    <citation type="submission" date="2018-06" db="EMBL/GenBank/DDBJ databases">
        <authorList>
            <consortium name="Pathogen Informatics"/>
            <person name="Doyle S."/>
        </authorList>
    </citation>
    <scope>NUCLEOTIDE SEQUENCE [LARGE SCALE GENOMIC DNA]</scope>
    <source>
        <strain evidence="14 15">NCTC5798</strain>
    </source>
</reference>
<evidence type="ECO:0000256" key="8">
    <source>
        <dbReference type="ARBA" id="ARBA00022989"/>
    </source>
</evidence>
<keyword evidence="9" id="KW-0472">Membrane</keyword>
<dbReference type="EC" id="3.6.1.27" evidence="3"/>
<evidence type="ECO:0000256" key="13">
    <source>
        <dbReference type="ARBA" id="ARBA00047594"/>
    </source>
</evidence>
<keyword evidence="7 14" id="KW-0378">Hydrolase</keyword>
<evidence type="ECO:0000313" key="15">
    <source>
        <dbReference type="Proteomes" id="UP000255534"/>
    </source>
</evidence>
<evidence type="ECO:0000256" key="1">
    <source>
        <dbReference type="ARBA" id="ARBA00004651"/>
    </source>
</evidence>
<evidence type="ECO:0000256" key="12">
    <source>
        <dbReference type="ARBA" id="ARBA00032932"/>
    </source>
</evidence>
<evidence type="ECO:0000256" key="6">
    <source>
        <dbReference type="ARBA" id="ARBA00022692"/>
    </source>
</evidence>
<dbReference type="Pfam" id="PF02673">
    <property type="entry name" value="BacA"/>
    <property type="match status" value="1"/>
</dbReference>
<sequence>MSDMHSLLIAAILGVVEGLTEFLPVSSTGHMIIVGHLLGFEGDTAKTFEVVIQLGSILGGRGDVLAAVVWSHRYSLWPPATA</sequence>
<dbReference type="InterPro" id="IPR003824">
    <property type="entry name" value="UppP"/>
</dbReference>
<dbReference type="PANTHER" id="PTHR30622">
    <property type="entry name" value="UNDECAPRENYL-DIPHOSPHATASE"/>
    <property type="match status" value="1"/>
</dbReference>
<gene>
    <name evidence="14" type="primary">uppP_2</name>
    <name evidence="14" type="ORF">NCTC5798_03396</name>
</gene>